<evidence type="ECO:0000313" key="11">
    <source>
        <dbReference type="Proteomes" id="UP001285263"/>
    </source>
</evidence>
<comment type="similarity">
    <text evidence="2">Belongs to the EamA transporter family.</text>
</comment>
<feature type="transmembrane region" description="Helical" evidence="8">
    <location>
        <begin position="126"/>
        <end position="143"/>
    </location>
</feature>
<evidence type="ECO:0000256" key="3">
    <source>
        <dbReference type="ARBA" id="ARBA00022448"/>
    </source>
</evidence>
<reference evidence="10 11" key="1">
    <citation type="submission" date="2023-11" db="EMBL/GenBank/DDBJ databases">
        <title>Paucibacter sp. nov., isolated from fresh soil in Korea.</title>
        <authorList>
            <person name="Le N.T.T."/>
        </authorList>
    </citation>
    <scope>NUCLEOTIDE SEQUENCE [LARGE SCALE GENOMIC DNA]</scope>
    <source>
        <strain evidence="10 11">R3-3</strain>
    </source>
</reference>
<evidence type="ECO:0000256" key="1">
    <source>
        <dbReference type="ARBA" id="ARBA00004651"/>
    </source>
</evidence>
<protein>
    <submittedName>
        <fullName evidence="10">EamA family transporter RarD</fullName>
    </submittedName>
</protein>
<evidence type="ECO:0000256" key="8">
    <source>
        <dbReference type="SAM" id="Phobius"/>
    </source>
</evidence>
<keyword evidence="3" id="KW-0813">Transport</keyword>
<comment type="subcellular location">
    <subcellularLocation>
        <location evidence="1">Cell membrane</location>
        <topology evidence="1">Multi-pass membrane protein</topology>
    </subcellularLocation>
</comment>
<dbReference type="InterPro" id="IPR000620">
    <property type="entry name" value="EamA_dom"/>
</dbReference>
<dbReference type="PANTHER" id="PTHR22911">
    <property type="entry name" value="ACYL-MALONYL CONDENSING ENZYME-RELATED"/>
    <property type="match status" value="1"/>
</dbReference>
<evidence type="ECO:0000256" key="6">
    <source>
        <dbReference type="ARBA" id="ARBA00022989"/>
    </source>
</evidence>
<keyword evidence="7 8" id="KW-0472">Membrane</keyword>
<evidence type="ECO:0000256" key="2">
    <source>
        <dbReference type="ARBA" id="ARBA00007362"/>
    </source>
</evidence>
<evidence type="ECO:0000256" key="4">
    <source>
        <dbReference type="ARBA" id="ARBA00022475"/>
    </source>
</evidence>
<feature type="transmembrane region" description="Helical" evidence="8">
    <location>
        <begin position="265"/>
        <end position="283"/>
    </location>
</feature>
<dbReference type="EMBL" id="JAXCLA010000006">
    <property type="protein sequence ID" value="MDY0746469.1"/>
    <property type="molecule type" value="Genomic_DNA"/>
</dbReference>
<evidence type="ECO:0000256" key="7">
    <source>
        <dbReference type="ARBA" id="ARBA00023136"/>
    </source>
</evidence>
<dbReference type="RefSeq" id="WP_320424397.1">
    <property type="nucleotide sequence ID" value="NZ_JAXCLA010000006.1"/>
</dbReference>
<keyword evidence="11" id="KW-1185">Reference proteome</keyword>
<name>A0ABU5DK12_9BURK</name>
<dbReference type="InterPro" id="IPR004626">
    <property type="entry name" value="RarD"/>
</dbReference>
<dbReference type="SUPFAM" id="SSF103481">
    <property type="entry name" value="Multidrug resistance efflux transporter EmrE"/>
    <property type="match status" value="2"/>
</dbReference>
<comment type="caution">
    <text evidence="10">The sequence shown here is derived from an EMBL/GenBank/DDBJ whole genome shotgun (WGS) entry which is preliminary data.</text>
</comment>
<keyword evidence="4" id="KW-1003">Cell membrane</keyword>
<feature type="transmembrane region" description="Helical" evidence="8">
    <location>
        <begin position="177"/>
        <end position="198"/>
    </location>
</feature>
<evidence type="ECO:0000256" key="5">
    <source>
        <dbReference type="ARBA" id="ARBA00022692"/>
    </source>
</evidence>
<gene>
    <name evidence="10" type="primary">rarD</name>
    <name evidence="10" type="ORF">SNE35_18295</name>
</gene>
<keyword evidence="5 8" id="KW-0812">Transmembrane</keyword>
<dbReference type="PANTHER" id="PTHR22911:SF137">
    <property type="entry name" value="SOLUTE CARRIER FAMILY 35 MEMBER G2-RELATED"/>
    <property type="match status" value="1"/>
</dbReference>
<feature type="transmembrane region" description="Helical" evidence="8">
    <location>
        <begin position="210"/>
        <end position="230"/>
    </location>
</feature>
<keyword evidence="6 8" id="KW-1133">Transmembrane helix</keyword>
<evidence type="ECO:0000259" key="9">
    <source>
        <dbReference type="Pfam" id="PF00892"/>
    </source>
</evidence>
<dbReference type="InterPro" id="IPR037185">
    <property type="entry name" value="EmrE-like"/>
</dbReference>
<feature type="transmembrane region" description="Helical" evidence="8">
    <location>
        <begin position="73"/>
        <end position="90"/>
    </location>
</feature>
<feature type="transmembrane region" description="Helical" evidence="8">
    <location>
        <begin position="5"/>
        <end position="22"/>
    </location>
</feature>
<dbReference type="NCBIfam" id="TIGR00688">
    <property type="entry name" value="rarD"/>
    <property type="match status" value="1"/>
</dbReference>
<sequence>MNPGILCAFFAYVIWGLFPLYFKQIATVPALEVIAHRTVWSLVLVLALLAVLRRWAWMDWLRPVLRQPRVVGAFVASALFLATNWLVYVWAVQHDHVLDASLGYFINPLVNVALGFFFLHERPRPVQWLAVVLAAMGVLWLALQAGHAPWIALVLAGSFGIYGLLRKIAPLAALEGLAMETLVLAPFAIVALAAWTWQGRSALVTADAAQLGWLLLAGPLTAGALLLFAAGARRIPLATLGLVQYVSPSIQFGLGVWLYREPVDATRLAGFGLIWAALAVYSLEGLWTSRRAASSSVSYG</sequence>
<dbReference type="Pfam" id="PF00892">
    <property type="entry name" value="EamA"/>
    <property type="match status" value="1"/>
</dbReference>
<proteinExistence type="inferred from homology"/>
<feature type="transmembrane region" description="Helical" evidence="8">
    <location>
        <begin position="34"/>
        <end position="52"/>
    </location>
</feature>
<feature type="transmembrane region" description="Helical" evidence="8">
    <location>
        <begin position="149"/>
        <end position="165"/>
    </location>
</feature>
<evidence type="ECO:0000313" key="10">
    <source>
        <dbReference type="EMBL" id="MDY0746469.1"/>
    </source>
</evidence>
<dbReference type="Proteomes" id="UP001285263">
    <property type="component" value="Unassembled WGS sequence"/>
</dbReference>
<feature type="transmembrane region" description="Helical" evidence="8">
    <location>
        <begin position="237"/>
        <end position="259"/>
    </location>
</feature>
<feature type="domain" description="EamA" evidence="9">
    <location>
        <begin position="3"/>
        <end position="141"/>
    </location>
</feature>
<organism evidence="10 11">
    <name type="scientific">Roseateles agri</name>
    <dbReference type="NCBI Taxonomy" id="3098619"/>
    <lineage>
        <taxon>Bacteria</taxon>
        <taxon>Pseudomonadati</taxon>
        <taxon>Pseudomonadota</taxon>
        <taxon>Betaproteobacteria</taxon>
        <taxon>Burkholderiales</taxon>
        <taxon>Sphaerotilaceae</taxon>
        <taxon>Roseateles</taxon>
    </lineage>
</organism>
<feature type="transmembrane region" description="Helical" evidence="8">
    <location>
        <begin position="102"/>
        <end position="119"/>
    </location>
</feature>
<accession>A0ABU5DK12</accession>